<dbReference type="HOGENOM" id="CLU_983123_0_0_9"/>
<name>E6UEF4_RUMA7</name>
<dbReference type="STRING" id="697329.Rumal_0352"/>
<proteinExistence type="predicted"/>
<dbReference type="eggNOG" id="ENOG5033X9Y">
    <property type="taxonomic scope" value="Bacteria"/>
</dbReference>
<dbReference type="KEGG" id="ral:Rumal_0352"/>
<keyword evidence="1" id="KW-1133">Transmembrane helix</keyword>
<organism evidence="2 3">
    <name type="scientific">Ruminococcus albus (strain ATCC 27210 / DSM 20455 / JCM 14654 / NCDO 2250 / 7)</name>
    <dbReference type="NCBI Taxonomy" id="697329"/>
    <lineage>
        <taxon>Bacteria</taxon>
        <taxon>Bacillati</taxon>
        <taxon>Bacillota</taxon>
        <taxon>Clostridia</taxon>
        <taxon>Eubacteriales</taxon>
        <taxon>Oscillospiraceae</taxon>
        <taxon>Ruminococcus</taxon>
    </lineage>
</organism>
<accession>E6UEF4</accession>
<reference evidence="2 3" key="1">
    <citation type="journal article" date="2011" name="J. Bacteriol.">
        <title>Complete genome of the cellulolytic ruminal bacterium Ruminococcus albus 7.</title>
        <authorList>
            <person name="Suen G."/>
            <person name="Stevenson D.M."/>
            <person name="Bruce D.C."/>
            <person name="Chertkov O."/>
            <person name="Copeland A."/>
            <person name="Cheng J.F."/>
            <person name="Detter C."/>
            <person name="Detter J.C."/>
            <person name="Goodwin L.A."/>
            <person name="Han C.S."/>
            <person name="Hauser L.J."/>
            <person name="Ivanova N.N."/>
            <person name="Kyrpides N.C."/>
            <person name="Land M.L."/>
            <person name="Lapidus A."/>
            <person name="Lucas S."/>
            <person name="Ovchinnikova G."/>
            <person name="Pitluck S."/>
            <person name="Tapia R."/>
            <person name="Woyke T."/>
            <person name="Boyum J."/>
            <person name="Mead D."/>
            <person name="Weimer P.J."/>
        </authorList>
    </citation>
    <scope>NUCLEOTIDE SEQUENCE [LARGE SCALE GENOMIC DNA]</scope>
    <source>
        <strain evidence="3">ATCC 27210 / DSM 20455 / JCM 14654 / NCDO 2250 / 7</strain>
    </source>
</reference>
<keyword evidence="1" id="KW-0472">Membrane</keyword>
<dbReference type="Proteomes" id="UP000006919">
    <property type="component" value="Chromosome"/>
</dbReference>
<protein>
    <submittedName>
        <fullName evidence="2">Uncharacterized protein</fullName>
    </submittedName>
</protein>
<evidence type="ECO:0000256" key="1">
    <source>
        <dbReference type="SAM" id="Phobius"/>
    </source>
</evidence>
<dbReference type="AlphaFoldDB" id="E6UEF4"/>
<gene>
    <name evidence="2" type="ordered locus">Rumal_0352</name>
</gene>
<sequence length="283" mass="32486" precursor="true">MSKVFNKIKNLKLKEKIQLIMALLLTLAIIVSIPVYAWFNHQRQIAELQRIKTPDLLYISAAYAEDVKYFQIPSIDVADENNTKHRQVFPFAVAGEYVPEFTLQLAHTTNIPFTYKIYEAEYYDTESAARTAINTKNQSIAEEADKLSYEYDAVKYDVKAKWTMLDEYTLSQRTLNAGDTLYLVKGNQVSGSYLNSTTSGNRLIASNKYHPETYKDGDSTYGQVQTYAEPLYWQSRKISSVPNPSGWGGNPFFKTFVIEISWDPSEVQNDKETDMIYISAYRE</sequence>
<dbReference type="RefSeq" id="WP_013497101.1">
    <property type="nucleotide sequence ID" value="NC_014833.1"/>
</dbReference>
<evidence type="ECO:0000313" key="2">
    <source>
        <dbReference type="EMBL" id="ADU20909.1"/>
    </source>
</evidence>
<dbReference type="EMBL" id="CP002403">
    <property type="protein sequence ID" value="ADU20909.1"/>
    <property type="molecule type" value="Genomic_DNA"/>
</dbReference>
<keyword evidence="1" id="KW-0812">Transmembrane</keyword>
<dbReference type="OrthoDB" id="1821458at2"/>
<evidence type="ECO:0000313" key="3">
    <source>
        <dbReference type="Proteomes" id="UP000006919"/>
    </source>
</evidence>
<feature type="transmembrane region" description="Helical" evidence="1">
    <location>
        <begin position="20"/>
        <end position="39"/>
    </location>
</feature>